<dbReference type="InterPro" id="IPR051330">
    <property type="entry name" value="Phosphatase_reg/MetRdx"/>
</dbReference>
<evidence type="ECO:0000259" key="2">
    <source>
        <dbReference type="SMART" id="SM00065"/>
    </source>
</evidence>
<evidence type="ECO:0000313" key="6">
    <source>
        <dbReference type="Proteomes" id="UP000396862"/>
    </source>
</evidence>
<name>A0A2P8CE41_9BACT</name>
<gene>
    <name evidence="4" type="ORF">CLV93_104161</name>
    <name evidence="3" type="ORF">JCM18694_21320</name>
</gene>
<evidence type="ECO:0000313" key="4">
    <source>
        <dbReference type="EMBL" id="PSK83231.1"/>
    </source>
</evidence>
<dbReference type="Proteomes" id="UP000240621">
    <property type="component" value="Unassembled WGS sequence"/>
</dbReference>
<dbReference type="EMBL" id="PYGC01000004">
    <property type="protein sequence ID" value="PSK83231.1"/>
    <property type="molecule type" value="Genomic_DNA"/>
</dbReference>
<dbReference type="RefSeq" id="WP_106542034.1">
    <property type="nucleotide sequence ID" value="NZ_BLAU01000001.1"/>
</dbReference>
<comment type="similarity">
    <text evidence="1">Belongs to the free Met sulfoxide reductase family.</text>
</comment>
<dbReference type="InterPro" id="IPR029016">
    <property type="entry name" value="GAF-like_dom_sf"/>
</dbReference>
<feature type="domain" description="GAF" evidence="2">
    <location>
        <begin position="21"/>
        <end position="151"/>
    </location>
</feature>
<dbReference type="GO" id="GO:0005829">
    <property type="term" value="C:cytosol"/>
    <property type="evidence" value="ECO:0007669"/>
    <property type="project" value="TreeGrafter"/>
</dbReference>
<keyword evidence="6" id="KW-1185">Reference proteome</keyword>
<reference evidence="3 6" key="2">
    <citation type="submission" date="2019-10" db="EMBL/GenBank/DDBJ databases">
        <title>Prolixibacter strains distinguished by the presence of nitrate reductase genes were adept at nitrate-dependent anaerobic corrosion of metallic iron and carbon steel.</title>
        <authorList>
            <person name="Iino T."/>
            <person name="Shono N."/>
            <person name="Ito K."/>
            <person name="Nakamura R."/>
            <person name="Sueoka K."/>
            <person name="Harayama S."/>
            <person name="Ohkuma M."/>
        </authorList>
    </citation>
    <scope>NUCLEOTIDE SEQUENCE [LARGE SCALE GENOMIC DNA]</scope>
    <source>
        <strain evidence="3 6">MIC1-1</strain>
    </source>
</reference>
<dbReference type="Pfam" id="PF01590">
    <property type="entry name" value="GAF"/>
    <property type="match status" value="1"/>
</dbReference>
<dbReference type="SMART" id="SM00065">
    <property type="entry name" value="GAF"/>
    <property type="match status" value="1"/>
</dbReference>
<dbReference type="PANTHER" id="PTHR21021">
    <property type="entry name" value="GAF/PUTATIVE CYTOSKELETAL PROTEIN"/>
    <property type="match status" value="1"/>
</dbReference>
<dbReference type="Proteomes" id="UP000396862">
    <property type="component" value="Unassembled WGS sequence"/>
</dbReference>
<dbReference type="EMBL" id="BLAU01000001">
    <property type="protein sequence ID" value="GET21886.1"/>
    <property type="molecule type" value="Genomic_DNA"/>
</dbReference>
<protein>
    <submittedName>
        <fullName evidence="4">GAF domain-containing protein</fullName>
    </submittedName>
</protein>
<reference evidence="4 5" key="1">
    <citation type="submission" date="2018-03" db="EMBL/GenBank/DDBJ databases">
        <title>Genomic Encyclopedia of Archaeal and Bacterial Type Strains, Phase II (KMG-II): from individual species to whole genera.</title>
        <authorList>
            <person name="Goeker M."/>
        </authorList>
    </citation>
    <scope>NUCLEOTIDE SEQUENCE [LARGE SCALE GENOMIC DNA]</scope>
    <source>
        <strain evidence="4 5">DSM 27267</strain>
    </source>
</reference>
<dbReference type="PANTHER" id="PTHR21021:SF15">
    <property type="entry name" value="FREE METHIONINE-R-SULFOXIDE REDUCTASE"/>
    <property type="match status" value="1"/>
</dbReference>
<sequence>MQTDFQNILNGIKPLFDASKSREQLLADICAKLKEEVYHYDWVGFYLLDENANELVLGPYVGKPTEHTHIPVGKGVCGQVAESGESKVVQDVSTENNYIACSIDVQSEIVVPVMKNGKFVAEIDIDSHSAGPFTDEDEQFLGAICKMVAEQF</sequence>
<evidence type="ECO:0000313" key="5">
    <source>
        <dbReference type="Proteomes" id="UP000240621"/>
    </source>
</evidence>
<proteinExistence type="inferred from homology"/>
<organism evidence="4 5">
    <name type="scientific">Prolixibacter denitrificans</name>
    <dbReference type="NCBI Taxonomy" id="1541063"/>
    <lineage>
        <taxon>Bacteria</taxon>
        <taxon>Pseudomonadati</taxon>
        <taxon>Bacteroidota</taxon>
        <taxon>Bacteroidia</taxon>
        <taxon>Marinilabiliales</taxon>
        <taxon>Prolixibacteraceae</taxon>
        <taxon>Prolixibacter</taxon>
    </lineage>
</organism>
<dbReference type="Gene3D" id="3.30.450.40">
    <property type="match status" value="1"/>
</dbReference>
<evidence type="ECO:0000313" key="3">
    <source>
        <dbReference type="EMBL" id="GET21886.1"/>
    </source>
</evidence>
<dbReference type="SUPFAM" id="SSF55781">
    <property type="entry name" value="GAF domain-like"/>
    <property type="match status" value="1"/>
</dbReference>
<accession>A0A2P8CE41</accession>
<dbReference type="OrthoDB" id="9796252at2"/>
<dbReference type="InterPro" id="IPR003018">
    <property type="entry name" value="GAF"/>
</dbReference>
<evidence type="ECO:0000256" key="1">
    <source>
        <dbReference type="ARBA" id="ARBA00038454"/>
    </source>
</evidence>
<dbReference type="GO" id="GO:0033745">
    <property type="term" value="F:L-methionine-(R)-S-oxide reductase activity"/>
    <property type="evidence" value="ECO:0007669"/>
    <property type="project" value="TreeGrafter"/>
</dbReference>
<dbReference type="AlphaFoldDB" id="A0A2P8CE41"/>
<comment type="caution">
    <text evidence="4">The sequence shown here is derived from an EMBL/GenBank/DDBJ whole genome shotgun (WGS) entry which is preliminary data.</text>
</comment>